<proteinExistence type="predicted"/>
<dbReference type="GO" id="GO:0016491">
    <property type="term" value="F:oxidoreductase activity"/>
    <property type="evidence" value="ECO:0007669"/>
    <property type="project" value="UniProtKB-KW"/>
</dbReference>
<dbReference type="Gene3D" id="3.40.50.970">
    <property type="match status" value="1"/>
</dbReference>
<dbReference type="NCBIfam" id="NF006412">
    <property type="entry name" value="PRK08659.1"/>
    <property type="match status" value="1"/>
</dbReference>
<dbReference type="InterPro" id="IPR002880">
    <property type="entry name" value="Pyrv_Fd/Flavodoxin_OxRdtase_N"/>
</dbReference>
<evidence type="ECO:0000256" key="1">
    <source>
        <dbReference type="ARBA" id="ARBA00023002"/>
    </source>
</evidence>
<dbReference type="EMBL" id="FWXI01000011">
    <property type="protein sequence ID" value="SMC86379.1"/>
    <property type="molecule type" value="Genomic_DNA"/>
</dbReference>
<gene>
    <name evidence="4" type="ORF">SAMN04488500_1115</name>
</gene>
<reference evidence="4 5" key="1">
    <citation type="submission" date="2017-04" db="EMBL/GenBank/DDBJ databases">
        <authorList>
            <person name="Afonso C.L."/>
            <person name="Miller P.J."/>
            <person name="Scott M.A."/>
            <person name="Spackman E."/>
            <person name="Goraichik I."/>
            <person name="Dimitrov K.M."/>
            <person name="Suarez D.L."/>
            <person name="Swayne D.E."/>
        </authorList>
    </citation>
    <scope>NUCLEOTIDE SEQUENCE [LARGE SCALE GENOMIC DNA]</scope>
    <source>
        <strain evidence="4 5">DSM 5090</strain>
    </source>
</reference>
<dbReference type="SUPFAM" id="SSF52518">
    <property type="entry name" value="Thiamin diphosphate-binding fold (THDP-binding)"/>
    <property type="match status" value="1"/>
</dbReference>
<dbReference type="InterPro" id="IPR052368">
    <property type="entry name" value="2-oxoacid_oxidoreductase"/>
</dbReference>
<organism evidence="4 5">
    <name type="scientific">Sporomusa malonica</name>
    <dbReference type="NCBI Taxonomy" id="112901"/>
    <lineage>
        <taxon>Bacteria</taxon>
        <taxon>Bacillati</taxon>
        <taxon>Bacillota</taxon>
        <taxon>Negativicutes</taxon>
        <taxon>Selenomonadales</taxon>
        <taxon>Sporomusaceae</taxon>
        <taxon>Sporomusa</taxon>
    </lineage>
</organism>
<dbReference type="OrthoDB" id="9794954at2"/>
<feature type="domain" description="Pyruvate flavodoxin/ferredoxin oxidoreductase pyrimidine binding" evidence="2">
    <location>
        <begin position="15"/>
        <end position="245"/>
    </location>
</feature>
<dbReference type="Proteomes" id="UP000192738">
    <property type="component" value="Unassembled WGS sequence"/>
</dbReference>
<dbReference type="FunFam" id="3.40.50.970:FF:000022">
    <property type="entry name" value="2-oxoglutarate ferredoxin oxidoreductase alpha subunit"/>
    <property type="match status" value="1"/>
</dbReference>
<keyword evidence="1" id="KW-0560">Oxidoreductase</keyword>
<evidence type="ECO:0000259" key="2">
    <source>
        <dbReference type="Pfam" id="PF01855"/>
    </source>
</evidence>
<dbReference type="Pfam" id="PF01855">
    <property type="entry name" value="POR_N"/>
    <property type="match status" value="1"/>
</dbReference>
<accession>A0A1W2CMD2</accession>
<dbReference type="RefSeq" id="WP_084576259.1">
    <property type="nucleotide sequence ID" value="NZ_CP155572.1"/>
</dbReference>
<dbReference type="InterPro" id="IPR009014">
    <property type="entry name" value="Transketo_C/PFOR_II"/>
</dbReference>
<evidence type="ECO:0000313" key="5">
    <source>
        <dbReference type="Proteomes" id="UP000192738"/>
    </source>
</evidence>
<evidence type="ECO:0000259" key="3">
    <source>
        <dbReference type="Pfam" id="PF17147"/>
    </source>
</evidence>
<dbReference type="InterPro" id="IPR033412">
    <property type="entry name" value="PFOR_II"/>
</dbReference>
<dbReference type="SUPFAM" id="SSF52922">
    <property type="entry name" value="TK C-terminal domain-like"/>
    <property type="match status" value="1"/>
</dbReference>
<dbReference type="Gene3D" id="3.40.50.920">
    <property type="match status" value="1"/>
</dbReference>
<keyword evidence="5" id="KW-1185">Reference proteome</keyword>
<dbReference type="PANTHER" id="PTHR43088:SF1">
    <property type="entry name" value="SUBUNIT OF PYRUVATE:FLAVODOXIN OXIDOREDUCTASE"/>
    <property type="match status" value="1"/>
</dbReference>
<feature type="domain" description="Pyruvate:ferredoxin oxidoreductase core" evidence="3">
    <location>
        <begin position="274"/>
        <end position="367"/>
    </location>
</feature>
<dbReference type="PANTHER" id="PTHR43088">
    <property type="entry name" value="SUBUNIT OF PYRUVATE:FLAVODOXIN OXIDOREDUCTASE-RELATED"/>
    <property type="match status" value="1"/>
</dbReference>
<dbReference type="Pfam" id="PF17147">
    <property type="entry name" value="PFOR_II"/>
    <property type="match status" value="1"/>
</dbReference>
<dbReference type="STRING" id="112901.SAMN04488500_1115"/>
<dbReference type="CDD" id="cd07034">
    <property type="entry name" value="TPP_PYR_PFOR_IOR-alpha_like"/>
    <property type="match status" value="1"/>
</dbReference>
<sequence>MAKAVLMQGNHACAEGALAAGARFFAGYPITPSTEVAELLAKRLPQVGGTFVQMEDEIAGMAATIGGALTGVKSLTATSGPGFSLKQELIGYASMAEVPCVIVNVQRVGPSTGQPTSPAQADIMQARWGSHGDRGVIALSPASVPECYTLTVEAFNLAEQYRTPVVLLLDEIIGHMREKIEIPDQASLKIVNRKKPGLPPGEFLPYKPDADGVPPMPAYGDGYRFHVTGLAHDYTGFPSGANSTSHELIARLHTKITDHIDDIVTFEEQCIDDAEVAVIAFGGTARTAYAAIEMARQQGIKAGLFRPITIWPSPEKQIKALAKIAKTIIVAELNYGQYVDEVERIVAGQANVVSLAKWNNDPITPQEMLAAIKEANAK</sequence>
<dbReference type="InterPro" id="IPR029061">
    <property type="entry name" value="THDP-binding"/>
</dbReference>
<evidence type="ECO:0000313" key="4">
    <source>
        <dbReference type="EMBL" id="SMC86379.1"/>
    </source>
</evidence>
<protein>
    <submittedName>
        <fullName evidence="4">2-oxoglutarate ferredoxin oxidoreductase subunit alpha</fullName>
    </submittedName>
</protein>
<dbReference type="AlphaFoldDB" id="A0A1W2CMD2"/>
<name>A0A1W2CMD2_9FIRM</name>